<accession>A0A5B0KIS7</accession>
<sequence>MPSRRRKALKSSVFLGRIRPTAAARGIRSISTASATFPLTADRTELQHQGGAVGAEGRDELVTALCDYPGYGRKTVLTEGGSMELAIPRTLGSAQRRVAPVHGNALLAALPAGTVGVRDRALLLVGFGAALRRSELVGLNLDDVQLFAKGVRVRLRRSKTDQTGAGAVMAIRRGRTAETCAATALDAWLRLRGGTAVPAGGQGRPGAPAAPVGDGRGARGEGGRRPRRPRPSHRLRPLARAGLAAAARAGAPLLAIMTQTRHRLVQVACGFVRDAELWRDNVTDQLL</sequence>
<comment type="caution">
    <text evidence="3">The sequence shown here is derived from an EMBL/GenBank/DDBJ whole genome shotgun (WGS) entry which is preliminary data.</text>
</comment>
<dbReference type="SUPFAM" id="SSF56349">
    <property type="entry name" value="DNA breaking-rejoining enzymes"/>
    <property type="match status" value="1"/>
</dbReference>
<dbReference type="AlphaFoldDB" id="A0A5B0KIS7"/>
<gene>
    <name evidence="3" type="ORF">FH063_004259</name>
</gene>
<evidence type="ECO:0008006" key="5">
    <source>
        <dbReference type="Google" id="ProtNLM"/>
    </source>
</evidence>
<dbReference type="Gene3D" id="1.10.443.10">
    <property type="entry name" value="Intergrase catalytic core"/>
    <property type="match status" value="1"/>
</dbReference>
<dbReference type="GO" id="GO:0003677">
    <property type="term" value="F:DNA binding"/>
    <property type="evidence" value="ECO:0007669"/>
    <property type="project" value="InterPro"/>
</dbReference>
<dbReference type="EMBL" id="VEWN01000027">
    <property type="protein sequence ID" value="KAA1052482.1"/>
    <property type="molecule type" value="Genomic_DNA"/>
</dbReference>
<dbReference type="GO" id="GO:0015074">
    <property type="term" value="P:DNA integration"/>
    <property type="evidence" value="ECO:0007669"/>
    <property type="project" value="InterPro"/>
</dbReference>
<feature type="region of interest" description="Disordered" evidence="2">
    <location>
        <begin position="196"/>
        <end position="234"/>
    </location>
</feature>
<dbReference type="InterPro" id="IPR013762">
    <property type="entry name" value="Integrase-like_cat_sf"/>
</dbReference>
<protein>
    <recommendedName>
        <fullName evidence="5">Tyr recombinase domain-containing protein</fullName>
    </recommendedName>
</protein>
<evidence type="ECO:0000313" key="3">
    <source>
        <dbReference type="EMBL" id="KAA1052482.1"/>
    </source>
</evidence>
<feature type="compositionally biased region" description="Basic residues" evidence="2">
    <location>
        <begin position="225"/>
        <end position="234"/>
    </location>
</feature>
<proteinExistence type="predicted"/>
<name>A0A5B0KIS7_9PROT</name>
<organism evidence="3 4">
    <name type="scientific">Azospirillum argentinense</name>
    <dbReference type="NCBI Taxonomy" id="2970906"/>
    <lineage>
        <taxon>Bacteria</taxon>
        <taxon>Pseudomonadati</taxon>
        <taxon>Pseudomonadota</taxon>
        <taxon>Alphaproteobacteria</taxon>
        <taxon>Rhodospirillales</taxon>
        <taxon>Azospirillaceae</taxon>
        <taxon>Azospirillum</taxon>
    </lineage>
</organism>
<reference evidence="3 4" key="1">
    <citation type="submission" date="2019-07" db="EMBL/GenBank/DDBJ databases">
        <title>Genome sequencing of the stress-tolerant strain Azospirillum brasilense Az19.</title>
        <authorList>
            <person name="Maroniche G.A."/>
            <person name="Garcia J.E."/>
            <person name="Pagnussat L."/>
            <person name="Amenta M."/>
            <person name="Creus C.M."/>
        </authorList>
    </citation>
    <scope>NUCLEOTIDE SEQUENCE [LARGE SCALE GENOMIC DNA]</scope>
    <source>
        <strain evidence="3 4">Az19</strain>
    </source>
</reference>
<keyword evidence="1" id="KW-0233">DNA recombination</keyword>
<dbReference type="GO" id="GO:0006310">
    <property type="term" value="P:DNA recombination"/>
    <property type="evidence" value="ECO:0007669"/>
    <property type="project" value="UniProtKB-KW"/>
</dbReference>
<evidence type="ECO:0000256" key="1">
    <source>
        <dbReference type="ARBA" id="ARBA00023172"/>
    </source>
</evidence>
<dbReference type="Proteomes" id="UP000325333">
    <property type="component" value="Unassembled WGS sequence"/>
</dbReference>
<dbReference type="InterPro" id="IPR011010">
    <property type="entry name" value="DNA_brk_join_enz"/>
</dbReference>
<evidence type="ECO:0000313" key="4">
    <source>
        <dbReference type="Proteomes" id="UP000325333"/>
    </source>
</evidence>
<evidence type="ECO:0000256" key="2">
    <source>
        <dbReference type="SAM" id="MobiDB-lite"/>
    </source>
</evidence>